<dbReference type="InterPro" id="IPR023036">
    <property type="entry name" value="Ribosomal_uS14_bac/plastid"/>
</dbReference>
<dbReference type="RefSeq" id="WP_253854128.1">
    <property type="nucleotide sequence ID" value="NZ_BAAALM010000002.1"/>
</dbReference>
<dbReference type="NCBIfam" id="NF006477">
    <property type="entry name" value="PRK08881.1"/>
    <property type="match status" value="1"/>
</dbReference>
<comment type="caution">
    <text evidence="7">The sequence shown here is derived from an EMBL/GenBank/DDBJ whole genome shotgun (WGS) entry which is preliminary data.</text>
</comment>
<dbReference type="Pfam" id="PF00253">
    <property type="entry name" value="Ribosomal_S14"/>
    <property type="match status" value="1"/>
</dbReference>
<comment type="function">
    <text evidence="5">Binds 16S rRNA, required for the assembly of 30S particles and may also be responsible for determining the conformation of the 16S rRNA at the A site.</text>
</comment>
<keyword evidence="8" id="KW-1185">Reference proteome</keyword>
<comment type="subunit">
    <text evidence="5">Part of the 30S ribosomal subunit. Contacts proteins S3 and S10.</text>
</comment>
<dbReference type="PANTHER" id="PTHR19836">
    <property type="entry name" value="30S RIBOSOMAL PROTEIN S14"/>
    <property type="match status" value="1"/>
</dbReference>
<dbReference type="SUPFAM" id="SSF57716">
    <property type="entry name" value="Glucocorticoid receptor-like (DNA-binding domain)"/>
    <property type="match status" value="1"/>
</dbReference>
<proteinExistence type="inferred from homology"/>
<protein>
    <recommendedName>
        <fullName evidence="5">Small ribosomal subunit protein uS14</fullName>
    </recommendedName>
</protein>
<keyword evidence="4 5" id="KW-0687">Ribonucleoprotein</keyword>
<reference evidence="8" key="1">
    <citation type="journal article" date="2019" name="Int. J. Syst. Evol. Microbiol.">
        <title>The Global Catalogue of Microorganisms (GCM) 10K type strain sequencing project: providing services to taxonomists for standard genome sequencing and annotation.</title>
        <authorList>
            <consortium name="The Broad Institute Genomics Platform"/>
            <consortium name="The Broad Institute Genome Sequencing Center for Infectious Disease"/>
            <person name="Wu L."/>
            <person name="Ma J."/>
        </authorList>
    </citation>
    <scope>NUCLEOTIDE SEQUENCE [LARGE SCALE GENOMIC DNA]</scope>
    <source>
        <strain evidence="8">JCM 13022</strain>
    </source>
</reference>
<dbReference type="HAMAP" id="MF_00537">
    <property type="entry name" value="Ribosomal_uS14_1"/>
    <property type="match status" value="1"/>
</dbReference>
<dbReference type="PANTHER" id="PTHR19836:SF23">
    <property type="entry name" value="SMALL RIBOSOMAL SUBUNIT PROTEIN US14A"/>
    <property type="match status" value="1"/>
</dbReference>
<evidence type="ECO:0000256" key="5">
    <source>
        <dbReference type="HAMAP-Rule" id="MF_00537"/>
    </source>
</evidence>
<dbReference type="GO" id="GO:0005840">
    <property type="term" value="C:ribosome"/>
    <property type="evidence" value="ECO:0007669"/>
    <property type="project" value="UniProtKB-KW"/>
</dbReference>
<keyword evidence="3 5" id="KW-0689">Ribosomal protein</keyword>
<evidence type="ECO:0000313" key="7">
    <source>
        <dbReference type="EMBL" id="GAA1193780.1"/>
    </source>
</evidence>
<name>A0ABP4FX43_9PSEU</name>
<dbReference type="EMBL" id="BAAALM010000002">
    <property type="protein sequence ID" value="GAA1193780.1"/>
    <property type="molecule type" value="Genomic_DNA"/>
</dbReference>
<comment type="similarity">
    <text evidence="5">Belongs to the universal ribosomal protein uS14 family.</text>
</comment>
<evidence type="ECO:0000256" key="6">
    <source>
        <dbReference type="SAM" id="MobiDB-lite"/>
    </source>
</evidence>
<feature type="region of interest" description="Disordered" evidence="6">
    <location>
        <begin position="25"/>
        <end position="63"/>
    </location>
</feature>
<dbReference type="InterPro" id="IPR001209">
    <property type="entry name" value="Ribosomal_uS14"/>
</dbReference>
<dbReference type="Proteomes" id="UP001500467">
    <property type="component" value="Unassembled WGS sequence"/>
</dbReference>
<accession>A0ABP4FX43</accession>
<evidence type="ECO:0000256" key="1">
    <source>
        <dbReference type="ARBA" id="ARBA00022730"/>
    </source>
</evidence>
<evidence type="ECO:0000313" key="8">
    <source>
        <dbReference type="Proteomes" id="UP001500467"/>
    </source>
</evidence>
<organism evidence="7 8">
    <name type="scientific">Prauserella alba</name>
    <dbReference type="NCBI Taxonomy" id="176898"/>
    <lineage>
        <taxon>Bacteria</taxon>
        <taxon>Bacillati</taxon>
        <taxon>Actinomycetota</taxon>
        <taxon>Actinomycetes</taxon>
        <taxon>Pseudonocardiales</taxon>
        <taxon>Pseudonocardiaceae</taxon>
        <taxon>Prauserella</taxon>
    </lineage>
</organism>
<evidence type="ECO:0000256" key="3">
    <source>
        <dbReference type="ARBA" id="ARBA00022980"/>
    </source>
</evidence>
<sequence length="101" mass="11349">MAKKSKIAKNERRKVVAARHAERRAALKETIRSPRSSPEQKSAAVSALQQLPRDASPTRIRNRDAVDGRPRAYYGAFGLSRIRLREMAHRGELPGVSKSSW</sequence>
<dbReference type="Gene3D" id="1.10.287.1480">
    <property type="match status" value="1"/>
</dbReference>
<evidence type="ECO:0000256" key="4">
    <source>
        <dbReference type="ARBA" id="ARBA00023274"/>
    </source>
</evidence>
<keyword evidence="1 5" id="KW-0699">rRNA-binding</keyword>
<keyword evidence="2 5" id="KW-0694">RNA-binding</keyword>
<gene>
    <name evidence="5 7" type="primary">rpsN</name>
    <name evidence="7" type="ORF">GCM10009675_05610</name>
</gene>
<evidence type="ECO:0000256" key="2">
    <source>
        <dbReference type="ARBA" id="ARBA00022884"/>
    </source>
</evidence>